<evidence type="ECO:0000259" key="6">
    <source>
        <dbReference type="Pfam" id="PF00155"/>
    </source>
</evidence>
<evidence type="ECO:0000256" key="2">
    <source>
        <dbReference type="ARBA" id="ARBA00007441"/>
    </source>
</evidence>
<dbReference type="Gene3D" id="3.40.640.10">
    <property type="entry name" value="Type I PLP-dependent aspartate aminotransferase-like (Major domain)"/>
    <property type="match status" value="1"/>
</dbReference>
<comment type="cofactor">
    <cofactor evidence="1">
        <name>pyridoxal 5'-phosphate</name>
        <dbReference type="ChEBI" id="CHEBI:597326"/>
    </cofactor>
</comment>
<gene>
    <name evidence="7" type="ORF">GKC34_14870</name>
</gene>
<organism evidence="7 8">
    <name type="scientific">Ligilactobacillus salivarius</name>
    <dbReference type="NCBI Taxonomy" id="1624"/>
    <lineage>
        <taxon>Bacteria</taxon>
        <taxon>Bacillati</taxon>
        <taxon>Bacillota</taxon>
        <taxon>Bacilli</taxon>
        <taxon>Lactobacillales</taxon>
        <taxon>Lactobacillaceae</taxon>
        <taxon>Ligilactobacillus</taxon>
    </lineage>
</organism>
<proteinExistence type="inferred from homology"/>
<comment type="caution">
    <text evidence="7">The sequence shown here is derived from an EMBL/GenBank/DDBJ whole genome shotgun (WGS) entry which is preliminary data.</text>
</comment>
<feature type="non-terminal residue" evidence="7">
    <location>
        <position position="1"/>
    </location>
</feature>
<dbReference type="InterPro" id="IPR004839">
    <property type="entry name" value="Aminotransferase_I/II_large"/>
</dbReference>
<dbReference type="GO" id="GO:0030170">
    <property type="term" value="F:pyridoxal phosphate binding"/>
    <property type="evidence" value="ECO:0007669"/>
    <property type="project" value="InterPro"/>
</dbReference>
<keyword evidence="3 7" id="KW-0032">Aminotransferase</keyword>
<evidence type="ECO:0000256" key="5">
    <source>
        <dbReference type="ARBA" id="ARBA00022898"/>
    </source>
</evidence>
<dbReference type="PANTHER" id="PTHR46383:SF3">
    <property type="entry name" value="ASPARTATE AMINOTRANSFERASE-RELATED"/>
    <property type="match status" value="1"/>
</dbReference>
<dbReference type="InterPro" id="IPR015421">
    <property type="entry name" value="PyrdxlP-dep_Trfase_major"/>
</dbReference>
<protein>
    <submittedName>
        <fullName evidence="7">Aminotransferase class I/II-fold pyridoxal phosphate-dependent enzyme</fullName>
    </submittedName>
</protein>
<dbReference type="InterPro" id="IPR015422">
    <property type="entry name" value="PyrdxlP-dep_Trfase_small"/>
</dbReference>
<keyword evidence="5" id="KW-0663">Pyridoxal phosphate</keyword>
<accession>A0A6A8LUJ1</accession>
<dbReference type="Gene3D" id="3.90.1150.10">
    <property type="entry name" value="Aspartate Aminotransferase, domain 1"/>
    <property type="match status" value="1"/>
</dbReference>
<name>A0A6A8LUJ1_9LACO</name>
<dbReference type="AlphaFoldDB" id="A0A6A8LUJ1"/>
<dbReference type="EMBL" id="WKKZ01001562">
    <property type="protein sequence ID" value="MSE06951.1"/>
    <property type="molecule type" value="Genomic_DNA"/>
</dbReference>
<dbReference type="Pfam" id="PF00155">
    <property type="entry name" value="Aminotran_1_2"/>
    <property type="match status" value="1"/>
</dbReference>
<sequence length="78" mass="8873">EKIAVSDIRQFDSDVSGIPGIIKLTLGEPDFNTPEYVKKAAIKAIENNKSHYTPNAGFMELREETAKYFNKKYNLNYS</sequence>
<reference evidence="7 8" key="1">
    <citation type="submission" date="2019-11" db="EMBL/GenBank/DDBJ databases">
        <title>Draft Genome Sequence of Plant Growth-Promoting Rhizosphere-Associated Bacteria.</title>
        <authorList>
            <person name="Vasilyev I.Y."/>
            <person name="Radchenko V."/>
            <person name="Ilnitskaya E.V."/>
        </authorList>
    </citation>
    <scope>NUCLEOTIDE SEQUENCE [LARGE SCALE GENOMIC DNA]</scope>
    <source>
        <strain evidence="7 8">VRA_1sq_f</strain>
    </source>
</reference>
<dbReference type="PANTHER" id="PTHR46383">
    <property type="entry name" value="ASPARTATE AMINOTRANSFERASE"/>
    <property type="match status" value="1"/>
</dbReference>
<keyword evidence="4 7" id="KW-0808">Transferase</keyword>
<comment type="similarity">
    <text evidence="2">Belongs to the class-I pyridoxal-phosphate-dependent aminotransferase family.</text>
</comment>
<evidence type="ECO:0000256" key="4">
    <source>
        <dbReference type="ARBA" id="ARBA00022679"/>
    </source>
</evidence>
<evidence type="ECO:0000313" key="7">
    <source>
        <dbReference type="EMBL" id="MSE06951.1"/>
    </source>
</evidence>
<evidence type="ECO:0000313" key="8">
    <source>
        <dbReference type="Proteomes" id="UP000437575"/>
    </source>
</evidence>
<dbReference type="GO" id="GO:0006520">
    <property type="term" value="P:amino acid metabolic process"/>
    <property type="evidence" value="ECO:0007669"/>
    <property type="project" value="InterPro"/>
</dbReference>
<dbReference type="InterPro" id="IPR050596">
    <property type="entry name" value="AspAT/PAT-like"/>
</dbReference>
<dbReference type="GO" id="GO:0008483">
    <property type="term" value="F:transaminase activity"/>
    <property type="evidence" value="ECO:0007669"/>
    <property type="project" value="UniProtKB-KW"/>
</dbReference>
<feature type="non-terminal residue" evidence="7">
    <location>
        <position position="78"/>
    </location>
</feature>
<evidence type="ECO:0000256" key="1">
    <source>
        <dbReference type="ARBA" id="ARBA00001933"/>
    </source>
</evidence>
<evidence type="ECO:0000256" key="3">
    <source>
        <dbReference type="ARBA" id="ARBA00022576"/>
    </source>
</evidence>
<dbReference type="InterPro" id="IPR015424">
    <property type="entry name" value="PyrdxlP-dep_Trfase"/>
</dbReference>
<feature type="domain" description="Aminotransferase class I/classII large" evidence="6">
    <location>
        <begin position="21"/>
        <end position="76"/>
    </location>
</feature>
<dbReference type="SUPFAM" id="SSF53383">
    <property type="entry name" value="PLP-dependent transferases"/>
    <property type="match status" value="1"/>
</dbReference>
<dbReference type="Proteomes" id="UP000437575">
    <property type="component" value="Unassembled WGS sequence"/>
</dbReference>